<gene>
    <name evidence="1" type="ORF">SCHPADRAFT_942967</name>
</gene>
<name>A0A0H2REL4_9AGAM</name>
<sequence length="212" mass="23779">MDEYQFFTLAKSFDIAAFAQHFSYFLEELFSPPGSLGQSGWTGDYEDCERLGKLLSYITKSPDYRERLSWVDQLNDRARCYLKDTIFADKVAFTYCVLICHTVEVSETDDNVMRIDTLVDMCSPLISFAKSDCPKDHSTAISLAARFCAFNRYFKLAALQAAEEGNGHEVYYTASLIPTDIASLGQEFENTLEKHSCGTAGAAGENIKMILV</sequence>
<organism evidence="1 2">
    <name type="scientific">Schizopora paradoxa</name>
    <dbReference type="NCBI Taxonomy" id="27342"/>
    <lineage>
        <taxon>Eukaryota</taxon>
        <taxon>Fungi</taxon>
        <taxon>Dikarya</taxon>
        <taxon>Basidiomycota</taxon>
        <taxon>Agaricomycotina</taxon>
        <taxon>Agaricomycetes</taxon>
        <taxon>Hymenochaetales</taxon>
        <taxon>Schizoporaceae</taxon>
        <taxon>Schizopora</taxon>
    </lineage>
</organism>
<evidence type="ECO:0000313" key="1">
    <source>
        <dbReference type="EMBL" id="KLO10310.1"/>
    </source>
</evidence>
<dbReference type="EMBL" id="KQ086030">
    <property type="protein sequence ID" value="KLO10310.1"/>
    <property type="molecule type" value="Genomic_DNA"/>
</dbReference>
<dbReference type="AlphaFoldDB" id="A0A0H2REL4"/>
<accession>A0A0H2REL4</accession>
<keyword evidence="2" id="KW-1185">Reference proteome</keyword>
<proteinExistence type="predicted"/>
<dbReference type="InParanoid" id="A0A0H2REL4"/>
<dbReference type="Proteomes" id="UP000053477">
    <property type="component" value="Unassembled WGS sequence"/>
</dbReference>
<reference evidence="1 2" key="1">
    <citation type="submission" date="2015-04" db="EMBL/GenBank/DDBJ databases">
        <title>Complete genome sequence of Schizopora paradoxa KUC8140, a cosmopolitan wood degrader in East Asia.</title>
        <authorList>
            <consortium name="DOE Joint Genome Institute"/>
            <person name="Min B."/>
            <person name="Park H."/>
            <person name="Jang Y."/>
            <person name="Kim J.-J."/>
            <person name="Kim K.H."/>
            <person name="Pangilinan J."/>
            <person name="Lipzen A."/>
            <person name="Riley R."/>
            <person name="Grigoriev I.V."/>
            <person name="Spatafora J.W."/>
            <person name="Choi I.-G."/>
        </authorList>
    </citation>
    <scope>NUCLEOTIDE SEQUENCE [LARGE SCALE GENOMIC DNA]</scope>
    <source>
        <strain evidence="1 2">KUC8140</strain>
    </source>
</reference>
<protein>
    <submittedName>
        <fullName evidence="1">Uncharacterized protein</fullName>
    </submittedName>
</protein>
<evidence type="ECO:0000313" key="2">
    <source>
        <dbReference type="Proteomes" id="UP000053477"/>
    </source>
</evidence>